<dbReference type="Pfam" id="PF21597">
    <property type="entry name" value="TetR_C_43"/>
    <property type="match status" value="1"/>
</dbReference>
<organism evidence="6 7">
    <name type="scientific">Peterkaempfera bronchialis</name>
    <dbReference type="NCBI Taxonomy" id="2126346"/>
    <lineage>
        <taxon>Bacteria</taxon>
        <taxon>Bacillati</taxon>
        <taxon>Actinomycetota</taxon>
        <taxon>Actinomycetes</taxon>
        <taxon>Kitasatosporales</taxon>
        <taxon>Streptomycetaceae</taxon>
        <taxon>Peterkaempfera</taxon>
    </lineage>
</organism>
<evidence type="ECO:0000313" key="7">
    <source>
        <dbReference type="Proteomes" id="UP000249340"/>
    </source>
</evidence>
<dbReference type="Gene3D" id="1.10.357.10">
    <property type="entry name" value="Tetracycline Repressor, domain 2"/>
    <property type="match status" value="1"/>
</dbReference>
<gene>
    <name evidence="6" type="ORF">C7M71_003950</name>
</gene>
<dbReference type="PROSITE" id="PS50977">
    <property type="entry name" value="HTH_TETR_2"/>
    <property type="match status" value="1"/>
</dbReference>
<keyword evidence="7" id="KW-1185">Reference proteome</keyword>
<evidence type="ECO:0000256" key="3">
    <source>
        <dbReference type="ARBA" id="ARBA00023163"/>
    </source>
</evidence>
<dbReference type="InterPro" id="IPR036271">
    <property type="entry name" value="Tet_transcr_reg_TetR-rel_C_sf"/>
</dbReference>
<evidence type="ECO:0000259" key="5">
    <source>
        <dbReference type="PROSITE" id="PS50977"/>
    </source>
</evidence>
<dbReference type="PANTHER" id="PTHR30055">
    <property type="entry name" value="HTH-TYPE TRANSCRIPTIONAL REGULATOR RUTR"/>
    <property type="match status" value="1"/>
</dbReference>
<dbReference type="AlphaFoldDB" id="A0A345SSN3"/>
<dbReference type="RefSeq" id="WP_111491110.1">
    <property type="nucleotide sequence ID" value="NZ_CP031264.1"/>
</dbReference>
<sequence>MVGSAVVQRVARPRADAVRNRERIVATAREMFVEYGADVPLDDIARRAGVGNATLYRHFPDRRELIHTVTLSVLTRTAEQAETALAEEASAFQALRRFVHAAVDERMGAMCPLFSRWIQPGDPEFTEARERLSRAVQDLIEAAQRSGELRPDIGLGDLMVAVSQLARPLPGTACQGVDRFVHRHLELLLDGLSTPRPSELPGFAVTLDDLRGHGEECR</sequence>
<dbReference type="InterPro" id="IPR049445">
    <property type="entry name" value="TetR_SbtR-like_C"/>
</dbReference>
<feature type="DNA-binding region" description="H-T-H motif" evidence="4">
    <location>
        <begin position="40"/>
        <end position="59"/>
    </location>
</feature>
<proteinExistence type="predicted"/>
<keyword evidence="3" id="KW-0804">Transcription</keyword>
<dbReference type="SUPFAM" id="SSF46689">
    <property type="entry name" value="Homeodomain-like"/>
    <property type="match status" value="1"/>
</dbReference>
<evidence type="ECO:0000256" key="2">
    <source>
        <dbReference type="ARBA" id="ARBA00023125"/>
    </source>
</evidence>
<dbReference type="Proteomes" id="UP000249340">
    <property type="component" value="Chromosome"/>
</dbReference>
<evidence type="ECO:0000313" key="6">
    <source>
        <dbReference type="EMBL" id="AXI76738.1"/>
    </source>
</evidence>
<dbReference type="InterPro" id="IPR001647">
    <property type="entry name" value="HTH_TetR"/>
</dbReference>
<dbReference type="PANTHER" id="PTHR30055:SF234">
    <property type="entry name" value="HTH-TYPE TRANSCRIPTIONAL REGULATOR BETI"/>
    <property type="match status" value="1"/>
</dbReference>
<dbReference type="GO" id="GO:0003700">
    <property type="term" value="F:DNA-binding transcription factor activity"/>
    <property type="evidence" value="ECO:0007669"/>
    <property type="project" value="TreeGrafter"/>
</dbReference>
<protein>
    <submittedName>
        <fullName evidence="6">TetR/AcrR family transcriptional regulator</fullName>
    </submittedName>
</protein>
<dbReference type="GO" id="GO:0000976">
    <property type="term" value="F:transcription cis-regulatory region binding"/>
    <property type="evidence" value="ECO:0007669"/>
    <property type="project" value="TreeGrafter"/>
</dbReference>
<evidence type="ECO:0000256" key="1">
    <source>
        <dbReference type="ARBA" id="ARBA00023015"/>
    </source>
</evidence>
<evidence type="ECO:0000256" key="4">
    <source>
        <dbReference type="PROSITE-ProRule" id="PRU00335"/>
    </source>
</evidence>
<dbReference type="PRINTS" id="PR00455">
    <property type="entry name" value="HTHTETR"/>
</dbReference>
<dbReference type="InterPro" id="IPR009057">
    <property type="entry name" value="Homeodomain-like_sf"/>
</dbReference>
<dbReference type="KEGG" id="stri:C7M71_003950"/>
<keyword evidence="2 4" id="KW-0238">DNA-binding</keyword>
<reference evidence="7" key="1">
    <citation type="submission" date="2018-07" db="EMBL/GenBank/DDBJ databases">
        <title>Streptacidiphilus bronchialis DSM 106435 chromosome.</title>
        <authorList>
            <person name="Batra D."/>
            <person name="Gulvik C.A."/>
        </authorList>
    </citation>
    <scope>NUCLEOTIDE SEQUENCE [LARGE SCALE GENOMIC DNA]</scope>
    <source>
        <strain evidence="7">DSM 106435</strain>
    </source>
</reference>
<dbReference type="OrthoDB" id="3192968at2"/>
<keyword evidence="1" id="KW-0805">Transcription regulation</keyword>
<accession>A0A345SSN3</accession>
<name>A0A345SSN3_9ACTN</name>
<dbReference type="EMBL" id="CP031264">
    <property type="protein sequence ID" value="AXI76738.1"/>
    <property type="molecule type" value="Genomic_DNA"/>
</dbReference>
<dbReference type="InterPro" id="IPR050109">
    <property type="entry name" value="HTH-type_TetR-like_transc_reg"/>
</dbReference>
<feature type="domain" description="HTH tetR-type" evidence="5">
    <location>
        <begin position="18"/>
        <end position="77"/>
    </location>
</feature>
<dbReference type="Pfam" id="PF00440">
    <property type="entry name" value="TetR_N"/>
    <property type="match status" value="1"/>
</dbReference>
<dbReference type="SUPFAM" id="SSF48498">
    <property type="entry name" value="Tetracyclin repressor-like, C-terminal domain"/>
    <property type="match status" value="1"/>
</dbReference>